<name>A0ACC1A7I5_9ROSI</name>
<proteinExistence type="predicted"/>
<organism evidence="1 2">
    <name type="scientific">Pistacia atlantica</name>
    <dbReference type="NCBI Taxonomy" id="434234"/>
    <lineage>
        <taxon>Eukaryota</taxon>
        <taxon>Viridiplantae</taxon>
        <taxon>Streptophyta</taxon>
        <taxon>Embryophyta</taxon>
        <taxon>Tracheophyta</taxon>
        <taxon>Spermatophyta</taxon>
        <taxon>Magnoliopsida</taxon>
        <taxon>eudicotyledons</taxon>
        <taxon>Gunneridae</taxon>
        <taxon>Pentapetalae</taxon>
        <taxon>rosids</taxon>
        <taxon>malvids</taxon>
        <taxon>Sapindales</taxon>
        <taxon>Anacardiaceae</taxon>
        <taxon>Pistacia</taxon>
    </lineage>
</organism>
<comment type="caution">
    <text evidence="1">The sequence shown here is derived from an EMBL/GenBank/DDBJ whole genome shotgun (WGS) entry which is preliminary data.</text>
</comment>
<dbReference type="EMBL" id="CM047908">
    <property type="protein sequence ID" value="KAJ0082252.1"/>
    <property type="molecule type" value="Genomic_DNA"/>
</dbReference>
<gene>
    <name evidence="1" type="ORF">Patl1_11362</name>
</gene>
<dbReference type="Proteomes" id="UP001164250">
    <property type="component" value="Chromosome 12"/>
</dbReference>
<keyword evidence="2" id="KW-1185">Reference proteome</keyword>
<evidence type="ECO:0000313" key="2">
    <source>
        <dbReference type="Proteomes" id="UP001164250"/>
    </source>
</evidence>
<sequence length="94" mass="11070">MKELKGVITSHILCGIILGSCSCIWGKEQWCYYKMQIEKHSMLDSMMLGIESRHKSHSMSLQKYTRNMFRVLHLVPSNHSTLYLRSVENRRCYS</sequence>
<reference evidence="2" key="1">
    <citation type="journal article" date="2023" name="G3 (Bethesda)">
        <title>Genome assembly and association tests identify interacting loci associated with vigor, precocity, and sex in interspecific pistachio rootstocks.</title>
        <authorList>
            <person name="Palmer W."/>
            <person name="Jacygrad E."/>
            <person name="Sagayaradj S."/>
            <person name="Cavanaugh K."/>
            <person name="Han R."/>
            <person name="Bertier L."/>
            <person name="Beede B."/>
            <person name="Kafkas S."/>
            <person name="Golino D."/>
            <person name="Preece J."/>
            <person name="Michelmore R."/>
        </authorList>
    </citation>
    <scope>NUCLEOTIDE SEQUENCE [LARGE SCALE GENOMIC DNA]</scope>
</reference>
<evidence type="ECO:0000313" key="1">
    <source>
        <dbReference type="EMBL" id="KAJ0082252.1"/>
    </source>
</evidence>
<protein>
    <submittedName>
        <fullName evidence="1">Uncharacterized protein</fullName>
    </submittedName>
</protein>
<accession>A0ACC1A7I5</accession>